<evidence type="ECO:0000313" key="4">
    <source>
        <dbReference type="EMBL" id="ODN82135.1"/>
    </source>
</evidence>
<feature type="compositionally biased region" description="Low complexity" evidence="1">
    <location>
        <begin position="96"/>
        <end position="105"/>
    </location>
</feature>
<dbReference type="InterPro" id="IPR024655">
    <property type="entry name" value="Asl1_glyco_hydro_catalytic"/>
</dbReference>
<dbReference type="RefSeq" id="XP_018996454.1">
    <property type="nucleotide sequence ID" value="XM_019136051.1"/>
</dbReference>
<feature type="compositionally biased region" description="Low complexity" evidence="1">
    <location>
        <begin position="119"/>
        <end position="131"/>
    </location>
</feature>
<protein>
    <recommendedName>
        <fullName evidence="3">Asl1-like glycosyl hydrolase catalytic domain-containing protein</fullName>
    </recommendedName>
</protein>
<organism evidence="4 5">
    <name type="scientific">Cryptococcus amylolentus CBS 6039</name>
    <dbReference type="NCBI Taxonomy" id="1295533"/>
    <lineage>
        <taxon>Eukaryota</taxon>
        <taxon>Fungi</taxon>
        <taxon>Dikarya</taxon>
        <taxon>Basidiomycota</taxon>
        <taxon>Agaricomycotina</taxon>
        <taxon>Tremellomycetes</taxon>
        <taxon>Tremellales</taxon>
        <taxon>Cryptococcaceae</taxon>
        <taxon>Cryptococcus</taxon>
    </lineage>
</organism>
<dbReference type="OrthoDB" id="5959761at2759"/>
<name>A0A1E3I1C4_9TREE</name>
<feature type="region of interest" description="Disordered" evidence="1">
    <location>
        <begin position="79"/>
        <end position="105"/>
    </location>
</feature>
<dbReference type="GO" id="GO:0071966">
    <property type="term" value="P:fungal-type cell wall polysaccharide metabolic process"/>
    <property type="evidence" value="ECO:0007669"/>
    <property type="project" value="TreeGrafter"/>
</dbReference>
<dbReference type="STRING" id="1295533.A0A1E3I1C4"/>
<comment type="caution">
    <text evidence="4">The sequence shown here is derived from an EMBL/GenBank/DDBJ whole genome shotgun (WGS) entry which is preliminary data.</text>
</comment>
<dbReference type="GeneID" id="30153747"/>
<dbReference type="SUPFAM" id="SSF51445">
    <property type="entry name" value="(Trans)glycosidases"/>
    <property type="match status" value="1"/>
</dbReference>
<accession>A0A1E3I1C4</accession>
<dbReference type="EMBL" id="AWGJ01000003">
    <property type="protein sequence ID" value="ODN82135.1"/>
    <property type="molecule type" value="Genomic_DNA"/>
</dbReference>
<dbReference type="EMBL" id="AWGJ01000003">
    <property type="protein sequence ID" value="ODN82136.1"/>
    <property type="molecule type" value="Genomic_DNA"/>
</dbReference>
<keyword evidence="5" id="KW-1185">Reference proteome</keyword>
<dbReference type="PANTHER" id="PTHR34154:SF14">
    <property type="entry name" value="ASL1-LIKE GLYCOSYL HYDROLASE CATALYTIC DOMAIN-CONTAINING PROTEIN"/>
    <property type="match status" value="1"/>
</dbReference>
<dbReference type="PANTHER" id="PTHR34154">
    <property type="entry name" value="ALKALI-SENSITIVE LINKAGE PROTEIN 1"/>
    <property type="match status" value="1"/>
</dbReference>
<feature type="domain" description="Asl1-like glycosyl hydrolase catalytic" evidence="3">
    <location>
        <begin position="219"/>
        <end position="438"/>
    </location>
</feature>
<dbReference type="GO" id="GO:0009277">
    <property type="term" value="C:fungal-type cell wall"/>
    <property type="evidence" value="ECO:0007669"/>
    <property type="project" value="TreeGrafter"/>
</dbReference>
<evidence type="ECO:0000259" key="3">
    <source>
        <dbReference type="Pfam" id="PF11790"/>
    </source>
</evidence>
<evidence type="ECO:0000313" key="5">
    <source>
        <dbReference type="Proteomes" id="UP000094065"/>
    </source>
</evidence>
<dbReference type="RefSeq" id="XP_018996455.1">
    <property type="nucleotide sequence ID" value="XM_019136052.1"/>
</dbReference>
<feature type="region of interest" description="Disordered" evidence="1">
    <location>
        <begin position="119"/>
        <end position="150"/>
    </location>
</feature>
<dbReference type="Proteomes" id="UP000094065">
    <property type="component" value="Unassembled WGS sequence"/>
</dbReference>
<feature type="region of interest" description="Disordered" evidence="1">
    <location>
        <begin position="168"/>
        <end position="192"/>
    </location>
</feature>
<dbReference type="InterPro" id="IPR053183">
    <property type="entry name" value="ASL1"/>
</dbReference>
<dbReference type="InterPro" id="IPR017853">
    <property type="entry name" value="GH"/>
</dbReference>
<gene>
    <name evidence="4" type="ORF">L202_02438</name>
</gene>
<sequence>MVAINLLPLFLVLPTLALASHSSPLDARSPHRRLNHARAASFALGQASDSVVKRAASGSIEEKMARKRDGKDMANLAKRAADGTKCRKRGESYTPTGVSSTLSASSTVVSSTEVISSAVSTADVSSTPASSEAVETPASTQASSTDAQSSTIVNQQVWVDDATSTSSSVAAAPSTTSAAATSTSSASSSTGSSVVSYANLTPNGNKAGLSAGDALPWVKDHIGWWYDWSANPSGDSGSAVAIPCIWGSGKADSTDASRLSVFSAITSTPSYIIGFEEPDCDAGSGSSGFDVATGIALWDSLVAPHGDAGSVLVGPSMCKQAAESGWLSPFLSAVTRKPDIMNIHVNKNSAAGINTDIDHYWNTYGLPIWVTEFACVDDSSSFIPCTDQSEINTFIQTAVDIFENDYRIAGYAYSNGDGLSDAWAMVKDGALSESGQTYLAAISKYH</sequence>
<feature type="compositionally biased region" description="Basic and acidic residues" evidence="1">
    <location>
        <begin position="79"/>
        <end position="91"/>
    </location>
</feature>
<dbReference type="AlphaFoldDB" id="A0A1E3I1C4"/>
<reference evidence="4 5" key="1">
    <citation type="submission" date="2016-06" db="EMBL/GenBank/DDBJ databases">
        <title>Evolution of pathogenesis and genome organization in the Tremellales.</title>
        <authorList>
            <person name="Cuomo C."/>
            <person name="Litvintseva A."/>
            <person name="Heitman J."/>
            <person name="Chen Y."/>
            <person name="Sun S."/>
            <person name="Springer D."/>
            <person name="Dromer F."/>
            <person name="Young S."/>
            <person name="Zeng Q."/>
            <person name="Chapman S."/>
            <person name="Gujja S."/>
            <person name="Saif S."/>
            <person name="Birren B."/>
        </authorList>
    </citation>
    <scope>NUCLEOTIDE SEQUENCE [LARGE SCALE GENOMIC DNA]</scope>
    <source>
        <strain evidence="4 5">CBS 6039</strain>
    </source>
</reference>
<proteinExistence type="predicted"/>
<keyword evidence="2" id="KW-0732">Signal</keyword>
<feature type="compositionally biased region" description="Low complexity" evidence="1">
    <location>
        <begin position="138"/>
        <end position="150"/>
    </location>
</feature>
<evidence type="ECO:0000256" key="2">
    <source>
        <dbReference type="SAM" id="SignalP"/>
    </source>
</evidence>
<evidence type="ECO:0000256" key="1">
    <source>
        <dbReference type="SAM" id="MobiDB-lite"/>
    </source>
</evidence>
<feature type="chain" id="PRO_5009448949" description="Asl1-like glycosyl hydrolase catalytic domain-containing protein" evidence="2">
    <location>
        <begin position="20"/>
        <end position="446"/>
    </location>
</feature>
<dbReference type="Pfam" id="PF11790">
    <property type="entry name" value="Glyco_hydro_cc"/>
    <property type="match status" value="1"/>
</dbReference>
<feature type="signal peptide" evidence="2">
    <location>
        <begin position="1"/>
        <end position="19"/>
    </location>
</feature>